<evidence type="ECO:0000256" key="1">
    <source>
        <dbReference type="SAM" id="MobiDB-lite"/>
    </source>
</evidence>
<reference evidence="2 3" key="1">
    <citation type="submission" date="2024-05" db="EMBL/GenBank/DDBJ databases">
        <title>A draft genome resource for the thread blight pathogen Marasmius tenuissimus strain MS-2.</title>
        <authorList>
            <person name="Yulfo-Soto G.E."/>
            <person name="Baruah I.K."/>
            <person name="Amoako-Attah I."/>
            <person name="Bukari Y."/>
            <person name="Meinhardt L.W."/>
            <person name="Bailey B.A."/>
            <person name="Cohen S.P."/>
        </authorList>
    </citation>
    <scope>NUCLEOTIDE SEQUENCE [LARGE SCALE GENOMIC DNA]</scope>
    <source>
        <strain evidence="2 3">MS-2</strain>
    </source>
</reference>
<organism evidence="2 3">
    <name type="scientific">Marasmius tenuissimus</name>
    <dbReference type="NCBI Taxonomy" id="585030"/>
    <lineage>
        <taxon>Eukaryota</taxon>
        <taxon>Fungi</taxon>
        <taxon>Dikarya</taxon>
        <taxon>Basidiomycota</taxon>
        <taxon>Agaricomycotina</taxon>
        <taxon>Agaricomycetes</taxon>
        <taxon>Agaricomycetidae</taxon>
        <taxon>Agaricales</taxon>
        <taxon>Marasmiineae</taxon>
        <taxon>Marasmiaceae</taxon>
        <taxon>Marasmius</taxon>
    </lineage>
</organism>
<feature type="compositionally biased region" description="Polar residues" evidence="1">
    <location>
        <begin position="19"/>
        <end position="37"/>
    </location>
</feature>
<feature type="compositionally biased region" description="Polar residues" evidence="1">
    <location>
        <begin position="123"/>
        <end position="135"/>
    </location>
</feature>
<proteinExistence type="predicted"/>
<name>A0ABR2Z665_9AGAR</name>
<comment type="caution">
    <text evidence="2">The sequence shown here is derived from an EMBL/GenBank/DDBJ whole genome shotgun (WGS) entry which is preliminary data.</text>
</comment>
<gene>
    <name evidence="2" type="ORF">AAF712_016648</name>
</gene>
<keyword evidence="3" id="KW-1185">Reference proteome</keyword>
<dbReference type="EMBL" id="JBBXMP010001003">
    <property type="protein sequence ID" value="KAL0056743.1"/>
    <property type="molecule type" value="Genomic_DNA"/>
</dbReference>
<feature type="region of interest" description="Disordered" evidence="1">
    <location>
        <begin position="19"/>
        <end position="67"/>
    </location>
</feature>
<dbReference type="Proteomes" id="UP001437256">
    <property type="component" value="Unassembled WGS sequence"/>
</dbReference>
<sequence>METRRLVANAPLTQVLHAQTNIGGSSNSQMRPGPSNTSHRKRKRTQLNDLSWPQSQQPPSVDPLEGVTMDVDDIQMGMEMREPEPEENASGLAVGRVDEDDEVDPGSLADLRLEEAHVAHAPSANTSSNLPQTPSLDLRNEDQPIPEDAPETFTPNFVPRLDDIKIALAFADALKSASLDSDLEPLDPSFLHRLRHPPTAPLKLQDRDERLSIELFMAHSRSSDEIYTETCEIIKRAFPDVNLLTLHEVKDRVSSITGVVPIWRDMCPNSCMGYTGPFHRLENCSFCGEERYRLRGRKKIARQQFPTIPVALMLQALNRTAEGADAMDYRTKYTEQLLRQL</sequence>
<feature type="compositionally biased region" description="Polar residues" evidence="1">
    <location>
        <begin position="47"/>
        <end position="59"/>
    </location>
</feature>
<feature type="region of interest" description="Disordered" evidence="1">
    <location>
        <begin position="81"/>
        <end position="104"/>
    </location>
</feature>
<evidence type="ECO:0000313" key="3">
    <source>
        <dbReference type="Proteomes" id="UP001437256"/>
    </source>
</evidence>
<feature type="region of interest" description="Disordered" evidence="1">
    <location>
        <begin position="119"/>
        <end position="156"/>
    </location>
</feature>
<accession>A0ABR2Z665</accession>
<evidence type="ECO:0000313" key="2">
    <source>
        <dbReference type="EMBL" id="KAL0056743.1"/>
    </source>
</evidence>
<protein>
    <submittedName>
        <fullName evidence="2">Uncharacterized protein</fullName>
    </submittedName>
</protein>